<gene>
    <name evidence="3" type="ORF">BVH74_13095</name>
</gene>
<dbReference type="InterPro" id="IPR006439">
    <property type="entry name" value="HAD-SF_hydro_IA"/>
</dbReference>
<dbReference type="Proteomes" id="UP000243488">
    <property type="component" value="Chromosome"/>
</dbReference>
<dbReference type="PANTHER" id="PTHR43434">
    <property type="entry name" value="PHOSPHOGLYCOLATE PHOSPHATASE"/>
    <property type="match status" value="1"/>
</dbReference>
<dbReference type="Pfam" id="PF13419">
    <property type="entry name" value="HAD_2"/>
    <property type="match status" value="1"/>
</dbReference>
<dbReference type="Gene3D" id="1.10.150.240">
    <property type="entry name" value="Putative phosphatase, domain 2"/>
    <property type="match status" value="1"/>
</dbReference>
<dbReference type="InterPro" id="IPR036412">
    <property type="entry name" value="HAD-like_sf"/>
</dbReference>
<keyword evidence="2" id="KW-0479">Metal-binding</keyword>
<dbReference type="STRING" id="1931241.BVH74_13095"/>
<organism evidence="3 4">
    <name type="scientific">Halopseudomonas phragmitis</name>
    <dbReference type="NCBI Taxonomy" id="1931241"/>
    <lineage>
        <taxon>Bacteria</taxon>
        <taxon>Pseudomonadati</taxon>
        <taxon>Pseudomonadota</taxon>
        <taxon>Gammaproteobacteria</taxon>
        <taxon>Pseudomonadales</taxon>
        <taxon>Pseudomonadaceae</taxon>
        <taxon>Halopseudomonas</taxon>
    </lineage>
</organism>
<dbReference type="FunFam" id="3.40.50.1000:FF:000022">
    <property type="entry name" value="Phosphoglycolate phosphatase"/>
    <property type="match status" value="1"/>
</dbReference>
<dbReference type="InterPro" id="IPR041492">
    <property type="entry name" value="HAD_2"/>
</dbReference>
<evidence type="ECO:0000256" key="2">
    <source>
        <dbReference type="ARBA" id="ARBA00022723"/>
    </source>
</evidence>
<comment type="cofactor">
    <cofactor evidence="1">
        <name>Mg(2+)</name>
        <dbReference type="ChEBI" id="CHEBI:18420"/>
    </cofactor>
</comment>
<dbReference type="SFLD" id="SFLDG01135">
    <property type="entry name" value="C1.5.6:_HAD__Beta-PGM__Phospha"/>
    <property type="match status" value="1"/>
</dbReference>
<sequence>MRELDTLIFDWDGTLANSIERIVTAMQVAAAELKLPALDGEQVRGIIGLGLPEAIAVLYPGLVGEPQAQELARGYSAHYRRLDSTPSPLFDGVLDVLERFRREGFQLAVATGKGRAGLERILAAHGLSHYFDATRCADETASKPDPRMLHEILQACDSMAGRALMVGDSEFDIQMAHNAGMTAVAVSYGAQSREQLALSRPTHCIDRFDELYGWVLAQRETLISNEVN</sequence>
<reference evidence="3 4" key="1">
    <citation type="submission" date="2017-03" db="EMBL/GenBank/DDBJ databases">
        <title>Complete genome sequence of the novel DNRA strain Pseudomonas sp. S-6-2 isolated from Chinese polluted river sediment. Journal of Biotechnology.</title>
        <authorList>
            <person name="Li J."/>
            <person name="Xiang F."/>
            <person name="Wang L."/>
            <person name="Xi L."/>
            <person name="Liu J."/>
        </authorList>
    </citation>
    <scope>NUCLEOTIDE SEQUENCE [LARGE SCALE GENOMIC DNA]</scope>
    <source>
        <strain evidence="3 4">S-6-2</strain>
    </source>
</reference>
<accession>A0A1V0B6T1</accession>
<dbReference type="SFLD" id="SFLDS00003">
    <property type="entry name" value="Haloacid_Dehalogenase"/>
    <property type="match status" value="1"/>
</dbReference>
<evidence type="ECO:0000256" key="1">
    <source>
        <dbReference type="ARBA" id="ARBA00001946"/>
    </source>
</evidence>
<dbReference type="SUPFAM" id="SSF56784">
    <property type="entry name" value="HAD-like"/>
    <property type="match status" value="1"/>
</dbReference>
<dbReference type="Gene3D" id="3.40.50.1000">
    <property type="entry name" value="HAD superfamily/HAD-like"/>
    <property type="match status" value="1"/>
</dbReference>
<dbReference type="NCBIfam" id="TIGR01549">
    <property type="entry name" value="HAD-SF-IA-v1"/>
    <property type="match status" value="1"/>
</dbReference>
<evidence type="ECO:0000313" key="4">
    <source>
        <dbReference type="Proteomes" id="UP000243488"/>
    </source>
</evidence>
<dbReference type="PANTHER" id="PTHR43434:SF24">
    <property type="entry name" value="HYDROLASE-RELATED"/>
    <property type="match status" value="1"/>
</dbReference>
<proteinExistence type="predicted"/>
<keyword evidence="4" id="KW-1185">Reference proteome</keyword>
<evidence type="ECO:0000313" key="3">
    <source>
        <dbReference type="EMBL" id="AQZ95627.1"/>
    </source>
</evidence>
<protein>
    <submittedName>
        <fullName evidence="3">HAD family hydrolase</fullName>
    </submittedName>
</protein>
<dbReference type="NCBIfam" id="TIGR01509">
    <property type="entry name" value="HAD-SF-IA-v3"/>
    <property type="match status" value="1"/>
</dbReference>
<dbReference type="EMBL" id="CP020100">
    <property type="protein sequence ID" value="AQZ95627.1"/>
    <property type="molecule type" value="Genomic_DNA"/>
</dbReference>
<dbReference type="InterPro" id="IPR050155">
    <property type="entry name" value="HAD-like_hydrolase_sf"/>
</dbReference>
<dbReference type="AlphaFoldDB" id="A0A1V0B6T1"/>
<keyword evidence="3" id="KW-0378">Hydrolase</keyword>
<dbReference type="InterPro" id="IPR023214">
    <property type="entry name" value="HAD_sf"/>
</dbReference>
<dbReference type="SFLD" id="SFLDG01129">
    <property type="entry name" value="C1.5:_HAD__Beta-PGM__Phosphata"/>
    <property type="match status" value="1"/>
</dbReference>
<name>A0A1V0B6T1_9GAMM</name>
<dbReference type="RefSeq" id="WP_080050495.1">
    <property type="nucleotide sequence ID" value="NZ_CP020100.1"/>
</dbReference>
<dbReference type="GO" id="GO:0005829">
    <property type="term" value="C:cytosol"/>
    <property type="evidence" value="ECO:0007669"/>
    <property type="project" value="TreeGrafter"/>
</dbReference>
<dbReference type="KEGG" id="ppha:BVH74_13095"/>
<dbReference type="GO" id="GO:0006281">
    <property type="term" value="P:DNA repair"/>
    <property type="evidence" value="ECO:0007669"/>
    <property type="project" value="TreeGrafter"/>
</dbReference>
<dbReference type="InterPro" id="IPR023198">
    <property type="entry name" value="PGP-like_dom2"/>
</dbReference>
<dbReference type="GO" id="GO:0046872">
    <property type="term" value="F:metal ion binding"/>
    <property type="evidence" value="ECO:0007669"/>
    <property type="project" value="UniProtKB-KW"/>
</dbReference>
<dbReference type="GO" id="GO:0008967">
    <property type="term" value="F:phosphoglycolate phosphatase activity"/>
    <property type="evidence" value="ECO:0007669"/>
    <property type="project" value="TreeGrafter"/>
</dbReference>